<dbReference type="EMBL" id="AZMM01000988">
    <property type="protein sequence ID" value="ETJ45008.1"/>
    <property type="molecule type" value="Genomic_DNA"/>
</dbReference>
<dbReference type="AlphaFoldDB" id="W1YR08"/>
<protein>
    <submittedName>
        <fullName evidence="1">Uncharacterized protein</fullName>
    </submittedName>
</protein>
<gene>
    <name evidence="1" type="ORF">Q604_UNBC00988G0001</name>
</gene>
<reference evidence="1" key="1">
    <citation type="submission" date="2013-12" db="EMBL/GenBank/DDBJ databases">
        <title>A Varibaculum cambriense genome reconstructed from a premature infant gut community with otherwise low bacterial novelty that shifts toward anaerobic metabolism during the third week of life.</title>
        <authorList>
            <person name="Brown C.T."/>
            <person name="Sharon I."/>
            <person name="Thomas B.C."/>
            <person name="Castelle C.J."/>
            <person name="Morowitz M.J."/>
            <person name="Banfield J.F."/>
        </authorList>
    </citation>
    <scope>NUCLEOTIDE SEQUENCE</scope>
</reference>
<accession>W1YR08</accession>
<sequence>MDVTWPNNGGRWGMSGWRWRRWSVQAGEDP</sequence>
<name>W1YR08_9ZZZZ</name>
<comment type="caution">
    <text evidence="1">The sequence shown here is derived from an EMBL/GenBank/DDBJ whole genome shotgun (WGS) entry which is preliminary data.</text>
</comment>
<evidence type="ECO:0000313" key="1">
    <source>
        <dbReference type="EMBL" id="ETJ45008.1"/>
    </source>
</evidence>
<proteinExistence type="predicted"/>
<organism evidence="1">
    <name type="scientific">human gut metagenome</name>
    <dbReference type="NCBI Taxonomy" id="408170"/>
    <lineage>
        <taxon>unclassified sequences</taxon>
        <taxon>metagenomes</taxon>
        <taxon>organismal metagenomes</taxon>
    </lineage>
</organism>
<feature type="non-terminal residue" evidence="1">
    <location>
        <position position="30"/>
    </location>
</feature>